<protein>
    <submittedName>
        <fullName evidence="8">Cytochrome d ubiquinol oxidase subunit II</fullName>
    </submittedName>
</protein>
<evidence type="ECO:0000256" key="6">
    <source>
        <dbReference type="ARBA" id="ARBA00023136"/>
    </source>
</evidence>
<evidence type="ECO:0000256" key="3">
    <source>
        <dbReference type="ARBA" id="ARBA00022475"/>
    </source>
</evidence>
<dbReference type="Pfam" id="PF02322">
    <property type="entry name" value="Cyt_bd_oxida_II"/>
    <property type="match status" value="1"/>
</dbReference>
<dbReference type="NCBIfam" id="TIGR00203">
    <property type="entry name" value="cydB"/>
    <property type="match status" value="1"/>
</dbReference>
<reference evidence="9" key="1">
    <citation type="journal article" date="2019" name="Int. J. Syst. Evol. Microbiol.">
        <title>The Global Catalogue of Microorganisms (GCM) 10K type strain sequencing project: providing services to taxonomists for standard genome sequencing and annotation.</title>
        <authorList>
            <consortium name="The Broad Institute Genomics Platform"/>
            <consortium name="The Broad Institute Genome Sequencing Center for Infectious Disease"/>
            <person name="Wu L."/>
            <person name="Ma J."/>
        </authorList>
    </citation>
    <scope>NUCLEOTIDE SEQUENCE [LARGE SCALE GENOMIC DNA]</scope>
    <source>
        <strain evidence="9">JCM 16211</strain>
    </source>
</reference>
<feature type="transmembrane region" description="Helical" evidence="7">
    <location>
        <begin position="192"/>
        <end position="213"/>
    </location>
</feature>
<comment type="similarity">
    <text evidence="2">Belongs to the cytochrome ubiquinol oxidase subunit 2 family.</text>
</comment>
<evidence type="ECO:0000256" key="1">
    <source>
        <dbReference type="ARBA" id="ARBA00004651"/>
    </source>
</evidence>
<dbReference type="PIRSF" id="PIRSF000267">
    <property type="entry name" value="Cyt_oxidse_sub2"/>
    <property type="match status" value="1"/>
</dbReference>
<feature type="transmembrane region" description="Helical" evidence="7">
    <location>
        <begin position="6"/>
        <end position="36"/>
    </location>
</feature>
<feature type="transmembrane region" description="Helical" evidence="7">
    <location>
        <begin position="258"/>
        <end position="277"/>
    </location>
</feature>
<feature type="transmembrane region" description="Helical" evidence="7">
    <location>
        <begin position="153"/>
        <end position="172"/>
    </location>
</feature>
<accession>A0ABP3CFA4</accession>
<keyword evidence="5 7" id="KW-1133">Transmembrane helix</keyword>
<dbReference type="EMBL" id="BAAAFM010000003">
    <property type="protein sequence ID" value="GAA0202406.1"/>
    <property type="molecule type" value="Genomic_DNA"/>
</dbReference>
<evidence type="ECO:0000256" key="7">
    <source>
        <dbReference type="SAM" id="Phobius"/>
    </source>
</evidence>
<feature type="transmembrane region" description="Helical" evidence="7">
    <location>
        <begin position="228"/>
        <end position="249"/>
    </location>
</feature>
<evidence type="ECO:0000256" key="5">
    <source>
        <dbReference type="ARBA" id="ARBA00022989"/>
    </source>
</evidence>
<evidence type="ECO:0000313" key="9">
    <source>
        <dbReference type="Proteomes" id="UP001501221"/>
    </source>
</evidence>
<feature type="transmembrane region" description="Helical" evidence="7">
    <location>
        <begin position="116"/>
        <end position="141"/>
    </location>
</feature>
<gene>
    <name evidence="8" type="primary">cydB</name>
    <name evidence="8" type="ORF">GCM10009123_07030</name>
</gene>
<feature type="transmembrane region" description="Helical" evidence="7">
    <location>
        <begin position="297"/>
        <end position="322"/>
    </location>
</feature>
<dbReference type="RefSeq" id="WP_343986654.1">
    <property type="nucleotide sequence ID" value="NZ_BAAAFM010000003.1"/>
</dbReference>
<keyword evidence="9" id="KW-1185">Reference proteome</keyword>
<evidence type="ECO:0000256" key="4">
    <source>
        <dbReference type="ARBA" id="ARBA00022692"/>
    </source>
</evidence>
<evidence type="ECO:0000256" key="2">
    <source>
        <dbReference type="ARBA" id="ARBA00007543"/>
    </source>
</evidence>
<comment type="subcellular location">
    <subcellularLocation>
        <location evidence="1">Cell membrane</location>
        <topology evidence="1">Multi-pass membrane protein</topology>
    </subcellularLocation>
</comment>
<dbReference type="PANTHER" id="PTHR43141">
    <property type="entry name" value="CYTOCHROME BD2 SUBUNIT II"/>
    <property type="match status" value="1"/>
</dbReference>
<organism evidence="8 9">
    <name type="scientific">Kangiella japonica</name>
    <dbReference type="NCBI Taxonomy" id="647384"/>
    <lineage>
        <taxon>Bacteria</taxon>
        <taxon>Pseudomonadati</taxon>
        <taxon>Pseudomonadota</taxon>
        <taxon>Gammaproteobacteria</taxon>
        <taxon>Kangiellales</taxon>
        <taxon>Kangiellaceae</taxon>
        <taxon>Kangiella</taxon>
    </lineage>
</organism>
<keyword evidence="3" id="KW-1003">Cell membrane</keyword>
<keyword evidence="4 7" id="KW-0812">Transmembrane</keyword>
<comment type="caution">
    <text evidence="8">The sequence shown here is derived from an EMBL/GenBank/DDBJ whole genome shotgun (WGS) entry which is preliminary data.</text>
</comment>
<sequence>MVDYALIWAGLIAFAVLAYIILDGFDLGIGIMFPFIKKTEDKETAMNTIAPIWDGNETWLVLGGGGLFAVFPLAYSIILPALYMPIILMLLGLIFRGVAFEFHWRARKSQHLWDKGFAIGSFVAAFCQGIALGALVQGIAVEGRAYAGGWWDWLTPFSVTTGIALVVGYVLLGSTWLNMKTSGSLQKQSRGIAKIAAIATFGFIGVISLWMVFIEQQYLHRWFDAPNIYYLFVVPVLVLVVGISLFVTLKRKRDVSPFLLSISLFLLSYIGLAISFFPNLVPPSISLWEAAAPESSLKFLLVGSAFLLPIIIAYTTYAYWVFRGKVKEGEAYH</sequence>
<name>A0ABP3CFA4_9GAMM</name>
<evidence type="ECO:0000313" key="8">
    <source>
        <dbReference type="EMBL" id="GAA0202406.1"/>
    </source>
</evidence>
<dbReference type="InterPro" id="IPR003317">
    <property type="entry name" value="Cyt-d_oxidase_su2"/>
</dbReference>
<dbReference type="Proteomes" id="UP001501221">
    <property type="component" value="Unassembled WGS sequence"/>
</dbReference>
<proteinExistence type="inferred from homology"/>
<dbReference type="PANTHER" id="PTHR43141:SF4">
    <property type="entry name" value="CYTOCHROME BD2 SUBUNIT II"/>
    <property type="match status" value="1"/>
</dbReference>
<keyword evidence="6 7" id="KW-0472">Membrane</keyword>
<feature type="transmembrane region" description="Helical" evidence="7">
    <location>
        <begin position="84"/>
        <end position="104"/>
    </location>
</feature>